<dbReference type="OrthoDB" id="2315594at2759"/>
<proteinExistence type="predicted"/>
<dbReference type="AlphaFoldDB" id="A0A8H3QLM6"/>
<evidence type="ECO:0000313" key="2">
    <source>
        <dbReference type="Proteomes" id="UP000615446"/>
    </source>
</evidence>
<dbReference type="Gene3D" id="1.10.150.50">
    <property type="entry name" value="Transcription Factor, Ets-1"/>
    <property type="match status" value="1"/>
</dbReference>
<reference evidence="1" key="1">
    <citation type="submission" date="2019-10" db="EMBL/GenBank/DDBJ databases">
        <title>Conservation and host-specific expression of non-tandemly repeated heterogenous ribosome RNA gene in arbuscular mycorrhizal fungi.</title>
        <authorList>
            <person name="Maeda T."/>
            <person name="Kobayashi Y."/>
            <person name="Nakagawa T."/>
            <person name="Ezawa T."/>
            <person name="Yamaguchi K."/>
            <person name="Bino T."/>
            <person name="Nishimoto Y."/>
            <person name="Shigenobu S."/>
            <person name="Kawaguchi M."/>
        </authorList>
    </citation>
    <scope>NUCLEOTIDE SEQUENCE</scope>
    <source>
        <strain evidence="1">HR1</strain>
    </source>
</reference>
<comment type="caution">
    <text evidence="1">The sequence shown here is derived from an EMBL/GenBank/DDBJ whole genome shotgun (WGS) entry which is preliminary data.</text>
</comment>
<dbReference type="SUPFAM" id="SSF47769">
    <property type="entry name" value="SAM/Pointed domain"/>
    <property type="match status" value="1"/>
</dbReference>
<evidence type="ECO:0008006" key="3">
    <source>
        <dbReference type="Google" id="ProtNLM"/>
    </source>
</evidence>
<dbReference type="Proteomes" id="UP000615446">
    <property type="component" value="Unassembled WGS sequence"/>
</dbReference>
<accession>A0A8H3QLM6</accession>
<protein>
    <recommendedName>
        <fullName evidence="3">Fungal-type protein kinase domain-containing protein</fullName>
    </recommendedName>
</protein>
<organism evidence="1 2">
    <name type="scientific">Rhizophagus clarus</name>
    <dbReference type="NCBI Taxonomy" id="94130"/>
    <lineage>
        <taxon>Eukaryota</taxon>
        <taxon>Fungi</taxon>
        <taxon>Fungi incertae sedis</taxon>
        <taxon>Mucoromycota</taxon>
        <taxon>Glomeromycotina</taxon>
        <taxon>Glomeromycetes</taxon>
        <taxon>Glomerales</taxon>
        <taxon>Glomeraceae</taxon>
        <taxon>Rhizophagus</taxon>
    </lineage>
</organism>
<dbReference type="EMBL" id="BLAL01000156">
    <property type="protein sequence ID" value="GES85520.1"/>
    <property type="molecule type" value="Genomic_DNA"/>
</dbReference>
<name>A0A8H3QLM6_9GLOM</name>
<dbReference type="SUPFAM" id="SSF56112">
    <property type="entry name" value="Protein kinase-like (PK-like)"/>
    <property type="match status" value="1"/>
</dbReference>
<gene>
    <name evidence="1" type="ORF">RCL2_001262500</name>
</gene>
<dbReference type="InterPro" id="IPR013761">
    <property type="entry name" value="SAM/pointed_sf"/>
</dbReference>
<sequence length="550" mass="63697">MIFSNISWRSSSSNISDGLPTVEQINEWSRDRVKEFLLERGAKLDLEENDVNIIHAQRVTGKAFLRLSEEQLTRETGPFRLPYGPASAIAELVQQIKGEKLVTGRTRTLSPSLYNENNETLKRKKRMKEYHDTVTTGLKANNPLVGANPKNFFRNQQTNPILNGRPLANTGPPITLYNDAFSLFLNNFNDENLIIPPDFLKWADKLILEATNNYNNEEEWNEKMREILSERLGAILLVEYGKKNKNTRVMECLRFLALYYRDYWSQNNVKTIRNCCCAPSFIITLAGPWFCILGGVFLNRAVVEPLTDLIPLTINLRAFDKKKRIARLFYSLYQALRHLDNFYHNLDLGKPMEHRFFPYVRQFQFDGNNNISFTYVCELSDDPTRTIWKGTLENGRSIVIKYTSKYCAAAHKICATAGFAPELLYCSDNAETKRLGGFRLIIIEYIDGTTLNQRFIERDTRDVSYDLRTPNILVFEIDEEPHTNIIDFDWSGRHNVDSYPSSMNEDIDWPPGAEPCALLNKEHDRYWLNELREFLNLSKEEVTDKALSQF</sequence>
<dbReference type="InterPro" id="IPR011009">
    <property type="entry name" value="Kinase-like_dom_sf"/>
</dbReference>
<evidence type="ECO:0000313" key="1">
    <source>
        <dbReference type="EMBL" id="GES85520.1"/>
    </source>
</evidence>